<sequence length="288" mass="33537">MTEANRLYKDRVFKFIFGNPENKEWTLSLYNAVNGSNYSNPDDIQFNTIEDAVYMSMKNDVSFIILDEMNLWEHQSSFNPNMPMRFLTYGTQLYETFTATSGYYKFSRKLQRLPKPHCICFYNGTEEQPEQQVLKLSDAFGGEGDIEVKVKMLNVNYGKNRALMETCQPLREYAWLVDRVREHQRVMQNLEAAVDASIDEMPDSFVIRTLIEAHRAGVKKMFLTEYDEEKMKEQERKEAFADGVAEANERMAVDMLRDGEPLAKILRYSRLSEEYIRKLAKSLGVAVL</sequence>
<accession>A0A1G6M0X1</accession>
<proteinExistence type="predicted"/>
<evidence type="ECO:0000313" key="1">
    <source>
        <dbReference type="EMBL" id="SDC49173.1"/>
    </source>
</evidence>
<dbReference type="EMBL" id="FMYW01000008">
    <property type="protein sequence ID" value="SDC49173.1"/>
    <property type="molecule type" value="Genomic_DNA"/>
</dbReference>
<dbReference type="RefSeq" id="WP_143005978.1">
    <property type="nucleotide sequence ID" value="NZ_FMYW01000008.1"/>
</dbReference>
<reference evidence="2" key="1">
    <citation type="submission" date="2016-10" db="EMBL/GenBank/DDBJ databases">
        <authorList>
            <person name="Varghese N."/>
            <person name="Submissions S."/>
        </authorList>
    </citation>
    <scope>NUCLEOTIDE SEQUENCE [LARGE SCALE GENOMIC DNA]</scope>
    <source>
        <strain evidence="2">DSM 11005</strain>
    </source>
</reference>
<name>A0A1G6M0X1_9FIRM</name>
<dbReference type="OrthoDB" id="9798384at2"/>
<dbReference type="Proteomes" id="UP000198943">
    <property type="component" value="Unassembled WGS sequence"/>
</dbReference>
<evidence type="ECO:0008006" key="3">
    <source>
        <dbReference type="Google" id="ProtNLM"/>
    </source>
</evidence>
<dbReference type="AlphaFoldDB" id="A0A1G6M0X1"/>
<gene>
    <name evidence="1" type="ORF">SAMN04487864_108126</name>
</gene>
<keyword evidence="2" id="KW-1185">Reference proteome</keyword>
<organism evidence="1 2">
    <name type="scientific">Succiniclasticum ruminis</name>
    <dbReference type="NCBI Taxonomy" id="40841"/>
    <lineage>
        <taxon>Bacteria</taxon>
        <taxon>Bacillati</taxon>
        <taxon>Bacillota</taxon>
        <taxon>Negativicutes</taxon>
        <taxon>Acidaminococcales</taxon>
        <taxon>Acidaminococcaceae</taxon>
        <taxon>Succiniclasticum</taxon>
    </lineage>
</organism>
<protein>
    <recommendedName>
        <fullName evidence="3">Transposase, YhgA-like</fullName>
    </recommendedName>
</protein>
<evidence type="ECO:0000313" key="2">
    <source>
        <dbReference type="Proteomes" id="UP000198943"/>
    </source>
</evidence>